<accession>A0A116P0C3</accession>
<name>A0A116P0C3_STRSU</name>
<sequence length="277" mass="32362">MKFEGFGFSAEIDENDYNALQKVSDSNFIGLVGGDWLKYWRWNNLVNIAKKFRKKCEENQFNPQQVAPKFLSHFFENCSLEDDESLQDIWADLLYSESNKQGSVSLKTLQVLKFMSKEEAKILKSLFQHVIRMDNYTGFIYDHRKFRDDFGIQFGDLLELEEQGLIQRDLSINTKIGNKAVTYFSGDFALLITNITGNDFCPFRVPIYKLTKTGFEIFKLEKQKSNLESIKYFAHQIQQDNEGIKCSVHEIVEFYPDGKFTYLLENLLIEGDRIVHE</sequence>
<dbReference type="InterPro" id="IPR021254">
    <property type="entry name" value="DUF2806"/>
</dbReference>
<dbReference type="EMBL" id="FIIX01000060">
    <property type="protein sequence ID" value="CYW31272.1"/>
    <property type="molecule type" value="Genomic_DNA"/>
</dbReference>
<dbReference type="AlphaFoldDB" id="A0A116P0C3"/>
<evidence type="ECO:0000313" key="1">
    <source>
        <dbReference type="EMBL" id="CYW31272.1"/>
    </source>
</evidence>
<dbReference type="RefSeq" id="WP_044753950.1">
    <property type="nucleotide sequence ID" value="NZ_CEJM01000031.1"/>
</dbReference>
<dbReference type="Proteomes" id="UP000073388">
    <property type="component" value="Unassembled WGS sequence"/>
</dbReference>
<gene>
    <name evidence="1" type="ORF">ERS132461_01979</name>
</gene>
<proteinExistence type="predicted"/>
<dbReference type="Pfam" id="PF10987">
    <property type="entry name" value="DUF2806"/>
    <property type="match status" value="1"/>
</dbReference>
<evidence type="ECO:0000313" key="2">
    <source>
        <dbReference type="Proteomes" id="UP000073388"/>
    </source>
</evidence>
<protein>
    <submittedName>
        <fullName evidence="1">Protein of uncharacterized function (DUF2806)</fullName>
    </submittedName>
</protein>
<organism evidence="1 2">
    <name type="scientific">Streptococcus suis</name>
    <dbReference type="NCBI Taxonomy" id="1307"/>
    <lineage>
        <taxon>Bacteria</taxon>
        <taxon>Bacillati</taxon>
        <taxon>Bacillota</taxon>
        <taxon>Bacilli</taxon>
        <taxon>Lactobacillales</taxon>
        <taxon>Streptococcaceae</taxon>
        <taxon>Streptococcus</taxon>
    </lineage>
</organism>
<reference evidence="1 2" key="1">
    <citation type="submission" date="2016-02" db="EMBL/GenBank/DDBJ databases">
        <authorList>
            <consortium name="Pathogen Informatics"/>
        </authorList>
    </citation>
    <scope>NUCLEOTIDE SEQUENCE [LARGE SCALE GENOMIC DNA]</scope>
    <source>
        <strain evidence="1 2">LSS99</strain>
    </source>
</reference>